<sequence length="405" mass="46930">MKSGPGLSLSINQALSQWRIVGLTLMSISFMIAVWLLQIENQGRQWTPKQVSVEEVSEKLAALNSSESVYKFGLFVQSIEYRCPTDVTLSGYYWLRKTNHSTFNLDSGDIVFPEAIKIQMSDTQIKNKDDGDVLQGWYFESTLRQEPAIGSYPFDQREVLIRIWLKDFSQKSILSLDQQAHSDKHGLIALEKTIVLSSFIIKESFFDYSFFDDKIRQSEKLAFGVPDSSANPLLSYELRYNIRIQRNSLEELFNAFVPIIMVLLFVYVYLLSNTGYKLSFGFRWLQKLRSSIWPVVYVCFLVYSHYRLRQTHAFNDFQIIDGYFLVAYFAIISSVRFGVTPYAYSSLYTNKHQHSSEKITPTFVVGALVDYDVLVSETSVIRYYWLAIAFLMCVYTFIEAIFFFS</sequence>
<accession>A0AA51RTK8</accession>
<feature type="transmembrane region" description="Helical" evidence="1">
    <location>
        <begin position="20"/>
        <end position="39"/>
    </location>
</feature>
<feature type="transmembrane region" description="Helical" evidence="1">
    <location>
        <begin position="383"/>
        <end position="404"/>
    </location>
</feature>
<feature type="transmembrane region" description="Helical" evidence="1">
    <location>
        <begin position="320"/>
        <end position="339"/>
    </location>
</feature>
<feature type="transmembrane region" description="Helical" evidence="1">
    <location>
        <begin position="252"/>
        <end position="271"/>
    </location>
</feature>
<dbReference type="RefSeq" id="WP_309202488.1">
    <property type="nucleotide sequence ID" value="NZ_CP133548.1"/>
</dbReference>
<keyword evidence="1" id="KW-0472">Membrane</keyword>
<dbReference type="AlphaFoldDB" id="A0AA51RTK8"/>
<organism evidence="2 3">
    <name type="scientific">Pleionea litopenaei</name>
    <dbReference type="NCBI Taxonomy" id="3070815"/>
    <lineage>
        <taxon>Bacteria</taxon>
        <taxon>Pseudomonadati</taxon>
        <taxon>Pseudomonadota</taxon>
        <taxon>Gammaproteobacteria</taxon>
        <taxon>Oceanospirillales</taxon>
        <taxon>Pleioneaceae</taxon>
        <taxon>Pleionea</taxon>
    </lineage>
</organism>
<keyword evidence="1" id="KW-0812">Transmembrane</keyword>
<evidence type="ECO:0000256" key="1">
    <source>
        <dbReference type="SAM" id="Phobius"/>
    </source>
</evidence>
<evidence type="ECO:0000313" key="2">
    <source>
        <dbReference type="EMBL" id="WMS87347.1"/>
    </source>
</evidence>
<gene>
    <name evidence="2" type="ORF">Q9312_00105</name>
</gene>
<name>A0AA51RTK8_9GAMM</name>
<dbReference type="KEGG" id="plei:Q9312_00105"/>
<keyword evidence="3" id="KW-1185">Reference proteome</keyword>
<keyword evidence="1" id="KW-1133">Transmembrane helix</keyword>
<evidence type="ECO:0000313" key="3">
    <source>
        <dbReference type="Proteomes" id="UP001239782"/>
    </source>
</evidence>
<feature type="transmembrane region" description="Helical" evidence="1">
    <location>
        <begin position="291"/>
        <end position="308"/>
    </location>
</feature>
<reference evidence="2 3" key="1">
    <citation type="submission" date="2023-08" db="EMBL/GenBank/DDBJ databases">
        <title>Pleionea litopenaei sp. nov., isolated from stomach of juvenile Litopenaeus vannamei.</title>
        <authorList>
            <person name="Rho A.M."/>
            <person name="Hwang C.Y."/>
        </authorList>
    </citation>
    <scope>NUCLEOTIDE SEQUENCE [LARGE SCALE GENOMIC DNA]</scope>
    <source>
        <strain evidence="2 3">HL-JVS1</strain>
    </source>
</reference>
<proteinExistence type="predicted"/>
<dbReference type="EMBL" id="CP133548">
    <property type="protein sequence ID" value="WMS87347.1"/>
    <property type="molecule type" value="Genomic_DNA"/>
</dbReference>
<dbReference type="Proteomes" id="UP001239782">
    <property type="component" value="Chromosome"/>
</dbReference>
<protein>
    <submittedName>
        <fullName evidence="2">Uncharacterized protein</fullName>
    </submittedName>
</protein>